<gene>
    <name evidence="1" type="ORF">rCG_30573</name>
</gene>
<organism evidence="1 2">
    <name type="scientific">Rattus norvegicus</name>
    <name type="common">Rat</name>
    <dbReference type="NCBI Taxonomy" id="10116"/>
    <lineage>
        <taxon>Eukaryota</taxon>
        <taxon>Metazoa</taxon>
        <taxon>Chordata</taxon>
        <taxon>Craniata</taxon>
        <taxon>Vertebrata</taxon>
        <taxon>Euteleostomi</taxon>
        <taxon>Mammalia</taxon>
        <taxon>Eutheria</taxon>
        <taxon>Euarchontoglires</taxon>
        <taxon>Glires</taxon>
        <taxon>Rodentia</taxon>
        <taxon>Myomorpha</taxon>
        <taxon>Muroidea</taxon>
        <taxon>Muridae</taxon>
        <taxon>Murinae</taxon>
        <taxon>Rattus</taxon>
    </lineage>
</organism>
<protein>
    <submittedName>
        <fullName evidence="1">RCG30573, isoform CRA_b</fullName>
    </submittedName>
</protein>
<sequence length="90" mass="10172">MPGSHATPWVYASTTRVHKTKVLCRFCPGTLTVIDFSLKHFYGGRRVHYKTAKSTCCCRRGPGFYSERTHTAAHGRLSTPVPWDLTRTLC</sequence>
<name>A6IUN9_RAT</name>
<dbReference type="AlphaFoldDB" id="A6IUN9"/>
<dbReference type="Proteomes" id="UP000234681">
    <property type="component" value="Chromosome 5"/>
</dbReference>
<evidence type="ECO:0000313" key="1">
    <source>
        <dbReference type="EMBL" id="EDL81291.1"/>
    </source>
</evidence>
<evidence type="ECO:0000313" key="2">
    <source>
        <dbReference type="Proteomes" id="UP000234681"/>
    </source>
</evidence>
<dbReference type="EMBL" id="CH473968">
    <property type="protein sequence ID" value="EDL81291.1"/>
    <property type="molecule type" value="Genomic_DNA"/>
</dbReference>
<accession>A6IUN9</accession>
<reference evidence="2" key="1">
    <citation type="submission" date="2005-09" db="EMBL/GenBank/DDBJ databases">
        <authorList>
            <person name="Mural R.J."/>
            <person name="Li P.W."/>
            <person name="Adams M.D."/>
            <person name="Amanatides P.G."/>
            <person name="Baden-Tillson H."/>
            <person name="Barnstead M."/>
            <person name="Chin S.H."/>
            <person name="Dew I."/>
            <person name="Evans C.A."/>
            <person name="Ferriera S."/>
            <person name="Flanigan M."/>
            <person name="Fosler C."/>
            <person name="Glodek A."/>
            <person name="Gu Z."/>
            <person name="Holt R.A."/>
            <person name="Jennings D."/>
            <person name="Kraft C.L."/>
            <person name="Lu F."/>
            <person name="Nguyen T."/>
            <person name="Nusskern D.R."/>
            <person name="Pfannkoch C.M."/>
            <person name="Sitter C."/>
            <person name="Sutton G.G."/>
            <person name="Venter J.C."/>
            <person name="Wang Z."/>
            <person name="Woodage T."/>
            <person name="Zheng X.H."/>
            <person name="Zhong F."/>
        </authorList>
    </citation>
    <scope>NUCLEOTIDE SEQUENCE [LARGE SCALE GENOMIC DNA]</scope>
    <source>
        <strain>BN</strain>
        <strain evidence="2">Sprague-Dawley</strain>
    </source>
</reference>
<proteinExistence type="predicted"/>